<feature type="transmembrane region" description="Helical" evidence="1">
    <location>
        <begin position="54"/>
        <end position="71"/>
    </location>
</feature>
<sequence>MNIATVILVYVVSWWLVFFAALPVGVRSQHESEEGVTNGTEPGAPTNPNLKKKMLYTTVIAAFITVGYYFFQDSGLVNFRQHID</sequence>
<dbReference type="EMBL" id="JBHRSL010000002">
    <property type="protein sequence ID" value="MFC3051109.1"/>
    <property type="molecule type" value="Genomic_DNA"/>
</dbReference>
<accession>A0ABV7D1W4</accession>
<evidence type="ECO:0000313" key="3">
    <source>
        <dbReference type="Proteomes" id="UP001595444"/>
    </source>
</evidence>
<gene>
    <name evidence="2" type="ORF">ACFOKA_04225</name>
</gene>
<keyword evidence="1" id="KW-1133">Transmembrane helix</keyword>
<proteinExistence type="predicted"/>
<dbReference type="InterPro" id="IPR009935">
    <property type="entry name" value="DUF1467"/>
</dbReference>
<protein>
    <submittedName>
        <fullName evidence="2">DUF1467 family protein</fullName>
    </submittedName>
</protein>
<keyword evidence="1" id="KW-0812">Transmembrane</keyword>
<keyword evidence="3" id="KW-1185">Reference proteome</keyword>
<keyword evidence="1" id="KW-0472">Membrane</keyword>
<feature type="transmembrane region" description="Helical" evidence="1">
    <location>
        <begin position="7"/>
        <end position="26"/>
    </location>
</feature>
<dbReference type="Pfam" id="PF07330">
    <property type="entry name" value="DUF1467"/>
    <property type="match status" value="1"/>
</dbReference>
<reference evidence="3" key="1">
    <citation type="journal article" date="2019" name="Int. J. Syst. Evol. Microbiol.">
        <title>The Global Catalogue of Microorganisms (GCM) 10K type strain sequencing project: providing services to taxonomists for standard genome sequencing and annotation.</title>
        <authorList>
            <consortium name="The Broad Institute Genomics Platform"/>
            <consortium name="The Broad Institute Genome Sequencing Center for Infectious Disease"/>
            <person name="Wu L."/>
            <person name="Ma J."/>
        </authorList>
    </citation>
    <scope>NUCLEOTIDE SEQUENCE [LARGE SCALE GENOMIC DNA]</scope>
    <source>
        <strain evidence="3">KCTC 62164</strain>
    </source>
</reference>
<evidence type="ECO:0000313" key="2">
    <source>
        <dbReference type="EMBL" id="MFC3051109.1"/>
    </source>
</evidence>
<organism evidence="2 3">
    <name type="scientific">Kordiimonas pumila</name>
    <dbReference type="NCBI Taxonomy" id="2161677"/>
    <lineage>
        <taxon>Bacteria</taxon>
        <taxon>Pseudomonadati</taxon>
        <taxon>Pseudomonadota</taxon>
        <taxon>Alphaproteobacteria</taxon>
        <taxon>Kordiimonadales</taxon>
        <taxon>Kordiimonadaceae</taxon>
        <taxon>Kordiimonas</taxon>
    </lineage>
</organism>
<evidence type="ECO:0000256" key="1">
    <source>
        <dbReference type="SAM" id="Phobius"/>
    </source>
</evidence>
<dbReference type="RefSeq" id="WP_194212014.1">
    <property type="nucleotide sequence ID" value="NZ_CP061205.1"/>
</dbReference>
<comment type="caution">
    <text evidence="2">The sequence shown here is derived from an EMBL/GenBank/DDBJ whole genome shotgun (WGS) entry which is preliminary data.</text>
</comment>
<dbReference type="Proteomes" id="UP001595444">
    <property type="component" value="Unassembled WGS sequence"/>
</dbReference>
<name>A0ABV7D1W4_9PROT</name>